<dbReference type="InterPro" id="IPR000531">
    <property type="entry name" value="Beta-barrel_TonB"/>
</dbReference>
<keyword evidence="9 10" id="KW-0998">Cell outer membrane</keyword>
<feature type="domain" description="Secretin/TonB short N-terminal" evidence="12">
    <location>
        <begin position="46"/>
        <end position="97"/>
    </location>
</feature>
<dbReference type="InterPro" id="IPR023996">
    <property type="entry name" value="TonB-dep_OMP_SusC/RagA"/>
</dbReference>
<evidence type="ECO:0000256" key="11">
    <source>
        <dbReference type="RuleBase" id="RU003357"/>
    </source>
</evidence>
<evidence type="ECO:0000256" key="4">
    <source>
        <dbReference type="ARBA" id="ARBA00022496"/>
    </source>
</evidence>
<dbReference type="RefSeq" id="WP_209145273.1">
    <property type="nucleotide sequence ID" value="NZ_JAGHKP010000002.1"/>
</dbReference>
<dbReference type="InterPro" id="IPR012910">
    <property type="entry name" value="Plug_dom"/>
</dbReference>
<keyword evidence="14" id="KW-1185">Reference proteome</keyword>
<keyword evidence="5 10" id="KW-0812">Transmembrane</keyword>
<comment type="similarity">
    <text evidence="10 11">Belongs to the TonB-dependent receptor family.</text>
</comment>
<evidence type="ECO:0000313" key="14">
    <source>
        <dbReference type="Proteomes" id="UP000679126"/>
    </source>
</evidence>
<dbReference type="Proteomes" id="UP000679126">
    <property type="component" value="Unassembled WGS sequence"/>
</dbReference>
<keyword evidence="4" id="KW-0410">Iron transport</keyword>
<dbReference type="InterPro" id="IPR036942">
    <property type="entry name" value="Beta-barrel_TonB_sf"/>
</dbReference>
<proteinExistence type="inferred from homology"/>
<dbReference type="Gene3D" id="3.55.50.30">
    <property type="match status" value="1"/>
</dbReference>
<reference evidence="14" key="1">
    <citation type="submission" date="2021-03" db="EMBL/GenBank/DDBJ databases">
        <title>Assistant Professor.</title>
        <authorList>
            <person name="Huq M.A."/>
        </authorList>
    </citation>
    <scope>NUCLEOTIDE SEQUENCE [LARGE SCALE GENOMIC DNA]</scope>
    <source>
        <strain evidence="14">MAH-28</strain>
    </source>
</reference>
<evidence type="ECO:0000256" key="9">
    <source>
        <dbReference type="ARBA" id="ARBA00023237"/>
    </source>
</evidence>
<evidence type="ECO:0000256" key="2">
    <source>
        <dbReference type="ARBA" id="ARBA00022448"/>
    </source>
</evidence>
<evidence type="ECO:0000256" key="7">
    <source>
        <dbReference type="ARBA" id="ARBA00023077"/>
    </source>
</evidence>
<dbReference type="Pfam" id="PF00593">
    <property type="entry name" value="TonB_dep_Rec_b-barrel"/>
    <property type="match status" value="1"/>
</dbReference>
<evidence type="ECO:0000256" key="10">
    <source>
        <dbReference type="PROSITE-ProRule" id="PRU01360"/>
    </source>
</evidence>
<dbReference type="SUPFAM" id="SSF49464">
    <property type="entry name" value="Carboxypeptidase regulatory domain-like"/>
    <property type="match status" value="1"/>
</dbReference>
<dbReference type="Gene3D" id="2.60.40.1120">
    <property type="entry name" value="Carboxypeptidase-like, regulatory domain"/>
    <property type="match status" value="1"/>
</dbReference>
<dbReference type="NCBIfam" id="TIGR04057">
    <property type="entry name" value="SusC_RagA_signa"/>
    <property type="match status" value="1"/>
</dbReference>
<name>A0ABS3YC80_9BACT</name>
<dbReference type="EMBL" id="JAGHKP010000002">
    <property type="protein sequence ID" value="MBO9152276.1"/>
    <property type="molecule type" value="Genomic_DNA"/>
</dbReference>
<protein>
    <submittedName>
        <fullName evidence="13">SusC/RagA family TonB-linked outer membrane protein</fullName>
    </submittedName>
</protein>
<keyword evidence="4" id="KW-0406">Ion transport</keyword>
<evidence type="ECO:0000259" key="12">
    <source>
        <dbReference type="SMART" id="SM00965"/>
    </source>
</evidence>
<evidence type="ECO:0000256" key="1">
    <source>
        <dbReference type="ARBA" id="ARBA00004571"/>
    </source>
</evidence>
<evidence type="ECO:0000256" key="6">
    <source>
        <dbReference type="ARBA" id="ARBA00023004"/>
    </source>
</evidence>
<keyword evidence="7 11" id="KW-0798">TonB box</keyword>
<dbReference type="Pfam" id="PF07660">
    <property type="entry name" value="STN"/>
    <property type="match status" value="1"/>
</dbReference>
<organism evidence="13 14">
    <name type="scientific">Chitinophaga chungangae</name>
    <dbReference type="NCBI Taxonomy" id="2821488"/>
    <lineage>
        <taxon>Bacteria</taxon>
        <taxon>Pseudomonadati</taxon>
        <taxon>Bacteroidota</taxon>
        <taxon>Chitinophagia</taxon>
        <taxon>Chitinophagales</taxon>
        <taxon>Chitinophagaceae</taxon>
        <taxon>Chitinophaga</taxon>
    </lineage>
</organism>
<dbReference type="InterPro" id="IPR023997">
    <property type="entry name" value="TonB-dep_OMP_SusC/RagA_CS"/>
</dbReference>
<dbReference type="InterPro" id="IPR008969">
    <property type="entry name" value="CarboxyPept-like_regulatory"/>
</dbReference>
<evidence type="ECO:0000256" key="5">
    <source>
        <dbReference type="ARBA" id="ARBA00022692"/>
    </source>
</evidence>
<dbReference type="Pfam" id="PF13715">
    <property type="entry name" value="CarbopepD_reg_2"/>
    <property type="match status" value="1"/>
</dbReference>
<keyword evidence="6" id="KW-0408">Iron</keyword>
<dbReference type="Pfam" id="PF07715">
    <property type="entry name" value="Plug"/>
    <property type="match status" value="1"/>
</dbReference>
<dbReference type="InterPro" id="IPR037066">
    <property type="entry name" value="Plug_dom_sf"/>
</dbReference>
<sequence>MRMLAFIMLAGILQVSAKGYSQQISLSEKKTPLEKVFSRIERQSGYQFWYDKNILKADARVSVSLREATLQEALEEVLKDQDLSWKIIRNTIVLSRRIPWMPEMKTKEEAVPEPPVTGRVTDERGAPLHRITVTVKGTGKGTFTNENGEFELKDVPGDAVLIFSGVNVEKMEIPVNGQSALGAIRLKKSITTIDEINVTVHTGYQSISRERMTGSYSTVQTKRLDSKLQPSLLTALEGQAAGVVVTKGGKLEIRGRSTFLANAEPLIVVDGFPISGGLETVNIDNVESITVLKDAVAASIYGARSSNGVVVITTKNAKKGKVQIGYKGSTGVTLRPDLSYLDKAGASDYVEAEMEIFNLNPTQAKNSYDISAARSRVYQLMVAKDAGQVSQAQFDVEIAQLKQNNGQDQLEQYLFRPKFTQQHNISFSGGNDKSSTNAAVRYIANQNNMIRNRDDRVIFDIKNDWKPVNNVTVRLFSNINFSSSSAPARSADEFASYESSTMSRPYYNVVDPTTGQPQDVAAIRTDIRQYAGVRGLKPMNYNPLNDLALETVKGQNFQARLGANITVNILDGLTADVGGSWTKGSSMSRTIYDVNAYRVRALYNLTTSIKDKTKHYIPDGSIVDEARNINEAYTFRGQLNFNRTFNSRHRITAIAGSEINKDVLDNNTYPTRYGYNEQAGTFSQMDYLAFNNLINYSDYLLPGGGLFIANNGSFTLRDNRFVSLYANGSYEYDNRFILSGSARIDQTNFFGTNPKYRYKPNWSVGGTYKLGNEKFFQVSWIDRLNLRASYGLNGNISLKQGPYLLVTPNPYSPTTGGIGYGLSSPPNNDLRWERTQIVNFGTDISLFNGRLNATVDYYNKLSKDLFAPDVIDPTYGRLSITKNAGTARNTGIELSLESDVIRTNKFTWNVYFNGSYNRSKVLNYNYNYVYTSSLTLNSAASLNGATGGASLRKDYPLDALFSYRFATLDNTGTPTFYTADNKTNVLGGAITVNDLVYSGTIRPPYVLNLTNTFSYQRFDLSFMVISQLGSVFRRDTYNGYNFNNNNVAKRWRKPGDEANTIYPALTLFNSAEWYFPYSDIMIQNGNYIKLRDLTLGYTINDKVWRNTGFNNVKVYFQGRNLAMITANEDRIDPETAINDDGEVSRALPLRPEFYLGLSINF</sequence>
<dbReference type="SMART" id="SM00965">
    <property type="entry name" value="STN"/>
    <property type="match status" value="1"/>
</dbReference>
<dbReference type="InterPro" id="IPR011662">
    <property type="entry name" value="Secretin/TonB_short_N"/>
</dbReference>
<comment type="subcellular location">
    <subcellularLocation>
        <location evidence="1 10">Cell outer membrane</location>
        <topology evidence="1 10">Multi-pass membrane protein</topology>
    </subcellularLocation>
</comment>
<comment type="caution">
    <text evidence="13">The sequence shown here is derived from an EMBL/GenBank/DDBJ whole genome shotgun (WGS) entry which is preliminary data.</text>
</comment>
<dbReference type="InterPro" id="IPR039426">
    <property type="entry name" value="TonB-dep_rcpt-like"/>
</dbReference>
<keyword evidence="2 10" id="KW-0813">Transport</keyword>
<dbReference type="NCBIfam" id="TIGR04056">
    <property type="entry name" value="OMP_RagA_SusC"/>
    <property type="match status" value="1"/>
</dbReference>
<evidence type="ECO:0000313" key="13">
    <source>
        <dbReference type="EMBL" id="MBO9152276.1"/>
    </source>
</evidence>
<gene>
    <name evidence="13" type="ORF">J7I43_08645</name>
</gene>
<keyword evidence="8 10" id="KW-0472">Membrane</keyword>
<accession>A0ABS3YC80</accession>
<dbReference type="SUPFAM" id="SSF56935">
    <property type="entry name" value="Porins"/>
    <property type="match status" value="1"/>
</dbReference>
<evidence type="ECO:0000256" key="8">
    <source>
        <dbReference type="ARBA" id="ARBA00023136"/>
    </source>
</evidence>
<evidence type="ECO:0000256" key="3">
    <source>
        <dbReference type="ARBA" id="ARBA00022452"/>
    </source>
</evidence>
<dbReference type="PROSITE" id="PS52016">
    <property type="entry name" value="TONB_DEPENDENT_REC_3"/>
    <property type="match status" value="1"/>
</dbReference>
<dbReference type="Gene3D" id="2.40.170.20">
    <property type="entry name" value="TonB-dependent receptor, beta-barrel domain"/>
    <property type="match status" value="1"/>
</dbReference>
<dbReference type="Gene3D" id="2.170.130.10">
    <property type="entry name" value="TonB-dependent receptor, plug domain"/>
    <property type="match status" value="1"/>
</dbReference>
<keyword evidence="3 10" id="KW-1134">Transmembrane beta strand</keyword>